<evidence type="ECO:0000313" key="1">
    <source>
        <dbReference type="EMBL" id="SKC51548.1"/>
    </source>
</evidence>
<protein>
    <submittedName>
        <fullName evidence="1">Uncharacterized protein</fullName>
    </submittedName>
</protein>
<proteinExistence type="predicted"/>
<evidence type="ECO:0000313" key="2">
    <source>
        <dbReference type="Proteomes" id="UP000190961"/>
    </source>
</evidence>
<dbReference type="RefSeq" id="WP_079685721.1">
    <property type="nucleotide sequence ID" value="NZ_FUZU01000001.1"/>
</dbReference>
<gene>
    <name evidence="1" type="ORF">SAMN05660236_1164</name>
</gene>
<dbReference type="Proteomes" id="UP000190961">
    <property type="component" value="Unassembled WGS sequence"/>
</dbReference>
<name>A0A1T5JJY1_9BACT</name>
<keyword evidence="2" id="KW-1185">Reference proteome</keyword>
<dbReference type="AlphaFoldDB" id="A0A1T5JJY1"/>
<dbReference type="OrthoDB" id="980698at2"/>
<accession>A0A1T5JJY1</accession>
<reference evidence="1 2" key="1">
    <citation type="submission" date="2017-02" db="EMBL/GenBank/DDBJ databases">
        <authorList>
            <person name="Peterson S.W."/>
        </authorList>
    </citation>
    <scope>NUCLEOTIDE SEQUENCE [LARGE SCALE GENOMIC DNA]</scope>
    <source>
        <strain evidence="1 2">DSM 25262</strain>
    </source>
</reference>
<sequence>MKTSFYCILLSIIVITGFRRYDQGENIEFSCMKTHKASNTCHFNFKVDGAKYRYVDIGCKFSKKRDEVIKKAKEGTIALSREWKIECPEPKEQPEGGL</sequence>
<dbReference type="EMBL" id="FUZU01000001">
    <property type="protein sequence ID" value="SKC51548.1"/>
    <property type="molecule type" value="Genomic_DNA"/>
</dbReference>
<organism evidence="1 2">
    <name type="scientific">Ohtaekwangia koreensis</name>
    <dbReference type="NCBI Taxonomy" id="688867"/>
    <lineage>
        <taxon>Bacteria</taxon>
        <taxon>Pseudomonadati</taxon>
        <taxon>Bacteroidota</taxon>
        <taxon>Cytophagia</taxon>
        <taxon>Cytophagales</taxon>
        <taxon>Fulvivirgaceae</taxon>
        <taxon>Ohtaekwangia</taxon>
    </lineage>
</organism>